<accession>A0ABU3K7F2</accession>
<protein>
    <submittedName>
        <fullName evidence="2">Prepilin-type N-terminal cleavage/methylation domain-containing protein</fullName>
    </submittedName>
</protein>
<dbReference type="InterPro" id="IPR045584">
    <property type="entry name" value="Pilin-like"/>
</dbReference>
<gene>
    <name evidence="2" type="ORF">PPG34_08400</name>
</gene>
<comment type="caution">
    <text evidence="2">The sequence shown here is derived from an EMBL/GenBank/DDBJ whole genome shotgun (WGS) entry which is preliminary data.</text>
</comment>
<proteinExistence type="predicted"/>
<sequence length="227" mass="24165">MNLNKRQSQKDQGFTLIEMIGVLAVVAVLAAMIIPKVFDIIASSKIDALGAAVKTYETAVTKYYTDIGSVLPLNASGVPQTENSGDSATVRSLAARLTLSSSDSLNTGANLWAKFNGPYLEKFDTTSPPGLGTAMYIPARTAVSYGTSVTGNNLGWDLKGDDGNSDLNTGANVVYFRLTGLGEEDFLELDRMLDADVGGTDAEKEVRGRAKWHSGSGGTLYLYLAHR</sequence>
<keyword evidence="1" id="KW-0812">Transmembrane</keyword>
<dbReference type="InterPro" id="IPR012902">
    <property type="entry name" value="N_methyl_site"/>
</dbReference>
<dbReference type="RefSeq" id="WP_313832761.1">
    <property type="nucleotide sequence ID" value="NZ_JAQOUE010000001.1"/>
</dbReference>
<keyword evidence="1" id="KW-0472">Membrane</keyword>
<keyword evidence="3" id="KW-1185">Reference proteome</keyword>
<organism evidence="2 3">
    <name type="scientific">Candidatus Nitronereus thalassa</name>
    <dbReference type="NCBI Taxonomy" id="3020898"/>
    <lineage>
        <taxon>Bacteria</taxon>
        <taxon>Pseudomonadati</taxon>
        <taxon>Nitrospirota</taxon>
        <taxon>Nitrospiria</taxon>
        <taxon>Nitrospirales</taxon>
        <taxon>Nitrospiraceae</taxon>
        <taxon>Candidatus Nitronereus</taxon>
    </lineage>
</organism>
<evidence type="ECO:0000256" key="1">
    <source>
        <dbReference type="SAM" id="Phobius"/>
    </source>
</evidence>
<dbReference type="Gene3D" id="3.30.700.10">
    <property type="entry name" value="Glycoprotein, Type 4 Pilin"/>
    <property type="match status" value="1"/>
</dbReference>
<dbReference type="SUPFAM" id="SSF54523">
    <property type="entry name" value="Pili subunits"/>
    <property type="match status" value="1"/>
</dbReference>
<evidence type="ECO:0000313" key="2">
    <source>
        <dbReference type="EMBL" id="MDT7042370.1"/>
    </source>
</evidence>
<dbReference type="Pfam" id="PF07963">
    <property type="entry name" value="N_methyl"/>
    <property type="match status" value="1"/>
</dbReference>
<keyword evidence="1" id="KW-1133">Transmembrane helix</keyword>
<dbReference type="PROSITE" id="PS00409">
    <property type="entry name" value="PROKAR_NTER_METHYL"/>
    <property type="match status" value="1"/>
</dbReference>
<evidence type="ECO:0000313" key="3">
    <source>
        <dbReference type="Proteomes" id="UP001250932"/>
    </source>
</evidence>
<dbReference type="EMBL" id="JAQOUE010000001">
    <property type="protein sequence ID" value="MDT7042370.1"/>
    <property type="molecule type" value="Genomic_DNA"/>
</dbReference>
<feature type="transmembrane region" description="Helical" evidence="1">
    <location>
        <begin position="12"/>
        <end position="34"/>
    </location>
</feature>
<dbReference type="NCBIfam" id="TIGR02532">
    <property type="entry name" value="IV_pilin_GFxxxE"/>
    <property type="match status" value="1"/>
</dbReference>
<dbReference type="Proteomes" id="UP001250932">
    <property type="component" value="Unassembled WGS sequence"/>
</dbReference>
<reference evidence="2 3" key="1">
    <citation type="journal article" date="2023" name="ISME J.">
        <title>Cultivation and genomic characterization of novel and ubiquitous marine nitrite-oxidizing bacteria from the Nitrospirales.</title>
        <authorList>
            <person name="Mueller A.J."/>
            <person name="Daebeler A."/>
            <person name="Herbold C.W."/>
            <person name="Kirkegaard R.H."/>
            <person name="Daims H."/>
        </authorList>
    </citation>
    <scope>NUCLEOTIDE SEQUENCE [LARGE SCALE GENOMIC DNA]</scope>
    <source>
        <strain evidence="2 3">EB</strain>
    </source>
</reference>
<name>A0ABU3K7F2_9BACT</name>